<proteinExistence type="predicted"/>
<gene>
    <name evidence="2" type="ORF">J2X12_003897</name>
</gene>
<feature type="signal peptide" evidence="1">
    <location>
        <begin position="1"/>
        <end position="27"/>
    </location>
</feature>
<dbReference type="EMBL" id="JAVDWN010000019">
    <property type="protein sequence ID" value="MDR7165843.1"/>
    <property type="molecule type" value="Genomic_DNA"/>
</dbReference>
<dbReference type="RefSeq" id="WP_310114283.1">
    <property type="nucleotide sequence ID" value="NZ_CAXURQ020000001.1"/>
</dbReference>
<organism evidence="2 3">
    <name type="scientific">Pseudarthrobacter oxydans</name>
    <name type="common">Arthrobacter oxydans</name>
    <dbReference type="NCBI Taxonomy" id="1671"/>
    <lineage>
        <taxon>Bacteria</taxon>
        <taxon>Bacillati</taxon>
        <taxon>Actinomycetota</taxon>
        <taxon>Actinomycetes</taxon>
        <taxon>Micrococcales</taxon>
        <taxon>Micrococcaceae</taxon>
        <taxon>Pseudarthrobacter</taxon>
    </lineage>
</organism>
<accession>A0AAW8NIT0</accession>
<sequence>MSVLKKATAAAAGSLFLMGAVAGPSQAADNTTLNDGLVSVTVGDITVKDAVDVNVAASVAATLCDVADIGSIAVLGEAVDATGSEETVCDTATGPVRIENNK</sequence>
<feature type="chain" id="PRO_5043869073" description="Secreted protein" evidence="1">
    <location>
        <begin position="28"/>
        <end position="102"/>
    </location>
</feature>
<keyword evidence="1" id="KW-0732">Signal</keyword>
<evidence type="ECO:0008006" key="4">
    <source>
        <dbReference type="Google" id="ProtNLM"/>
    </source>
</evidence>
<reference evidence="2" key="1">
    <citation type="submission" date="2023-07" db="EMBL/GenBank/DDBJ databases">
        <title>Sorghum-associated microbial communities from plants grown in Nebraska, USA.</title>
        <authorList>
            <person name="Schachtman D."/>
        </authorList>
    </citation>
    <scope>NUCLEOTIDE SEQUENCE</scope>
    <source>
        <strain evidence="2">BE261</strain>
    </source>
</reference>
<dbReference type="AlphaFoldDB" id="A0AAW8NIT0"/>
<evidence type="ECO:0000256" key="1">
    <source>
        <dbReference type="SAM" id="SignalP"/>
    </source>
</evidence>
<evidence type="ECO:0000313" key="2">
    <source>
        <dbReference type="EMBL" id="MDR7165843.1"/>
    </source>
</evidence>
<name>A0AAW8NIT0_PSEOX</name>
<dbReference type="GeneID" id="97424332"/>
<comment type="caution">
    <text evidence="2">The sequence shown here is derived from an EMBL/GenBank/DDBJ whole genome shotgun (WGS) entry which is preliminary data.</text>
</comment>
<dbReference type="Proteomes" id="UP001262032">
    <property type="component" value="Unassembled WGS sequence"/>
</dbReference>
<protein>
    <recommendedName>
        <fullName evidence="4">Secreted protein</fullName>
    </recommendedName>
</protein>
<evidence type="ECO:0000313" key="3">
    <source>
        <dbReference type="Proteomes" id="UP001262032"/>
    </source>
</evidence>